<dbReference type="EMBL" id="CP022743">
    <property type="protein sequence ID" value="ASU32016.1"/>
    <property type="molecule type" value="Genomic_DNA"/>
</dbReference>
<evidence type="ECO:0000259" key="5">
    <source>
        <dbReference type="Pfam" id="PF14905"/>
    </source>
</evidence>
<dbReference type="InterPro" id="IPR008969">
    <property type="entry name" value="CarboxyPept-like_regulatory"/>
</dbReference>
<proteinExistence type="predicted"/>
<organism evidence="6 7">
    <name type="scientific">Mucilaginibacter xinganensis</name>
    <dbReference type="NCBI Taxonomy" id="1234841"/>
    <lineage>
        <taxon>Bacteria</taxon>
        <taxon>Pseudomonadati</taxon>
        <taxon>Bacteroidota</taxon>
        <taxon>Sphingobacteriia</taxon>
        <taxon>Sphingobacteriales</taxon>
        <taxon>Sphingobacteriaceae</taxon>
        <taxon>Mucilaginibacter</taxon>
    </lineage>
</organism>
<evidence type="ECO:0000256" key="4">
    <source>
        <dbReference type="SAM" id="SignalP"/>
    </source>
</evidence>
<keyword evidence="3" id="KW-0998">Cell outer membrane</keyword>
<reference evidence="6 7" key="1">
    <citation type="submission" date="2017-08" db="EMBL/GenBank/DDBJ databases">
        <title>Complete genome sequence of Mucilaginibacter sp. strain BJC16-A31.</title>
        <authorList>
            <consortium name="Henan University of Science and Technology"/>
            <person name="You X."/>
        </authorList>
    </citation>
    <scope>NUCLEOTIDE SEQUENCE [LARGE SCALE GENOMIC DNA]</scope>
    <source>
        <strain evidence="6 7">BJC16-A31</strain>
    </source>
</reference>
<feature type="domain" description="Outer membrane protein beta-barrel" evidence="5">
    <location>
        <begin position="389"/>
        <end position="787"/>
    </location>
</feature>
<keyword evidence="2" id="KW-0472">Membrane</keyword>
<evidence type="ECO:0000313" key="7">
    <source>
        <dbReference type="Proteomes" id="UP000215002"/>
    </source>
</evidence>
<sequence length="810" mass="87715">MKTKFKPIFIILIVSIFSLAKSTIQAQVAPQTFRVSGKIVDSVTSEPLSLITIRLKDEKGEIVRAMVTRDSGLFAFPALNAIHYGITISAIGYQQKAIAINLSGNIELGEIYLKGQSTSLKEVIITADRPIVNQKADRIVYDLQADPESKGSSVLGMMHKIPFISLDGSDNILVKGNASYKVLINGKPSSVVNGNLTAILRSMPASTIQKIEVITIPPAKYDAEGLAGIINIVTNKKLHDGYNGTLNINGSFPVGGPGAGGSFTAKMGKFGISAFGGGSIYNSPQTSFTNSRISSGLPATSLLQNGLSKSNTKNGYLGTQLSYEIDSLNLISGQFNINGNRSNGTSSLSSFLTGSNVASQGYDLLNNNSNTSYGIDAAINYQLGFKSVKNRFLTFSYMYSTNPGNQNAAIDLSNQVNMATPDYRQNARQGFTEQTFQLDFVTPVKTLNVEAGVKGIVRKNSSNFQYSSFNAASGQFEQDASLSDLYTNTQNVFSAYNSYQLALKSWNISAGVRLEQTVIRANFVSSASVADQNYLNVVPSIAVGKNFADQSSINFGFSQRIRRPGINRLNPYIDRSNPNIESTGNPALRPVLLNDIQAGYSSNKKLSVNIGLDYSFMNNLDLKVTNFDPATQISSTTYANVGKAKSLGANVNIGYPVSKWYNAGLNGNLMYLWLAGPSDGAIINNNRYIYFVALSNAFQAGNGWRINADLNVISRNPNGLQGTSNGMISTAFGVNKELIKNKLGFAATIKNPLSKYRNNQSQTFGPNFSQFSASRDYFRSFNISLNYNFGGLRDGINKSKNEIRNDDLAN</sequence>
<evidence type="ECO:0000256" key="3">
    <source>
        <dbReference type="ARBA" id="ARBA00023237"/>
    </source>
</evidence>
<dbReference type="SUPFAM" id="SSF49464">
    <property type="entry name" value="Carboxypeptidase regulatory domain-like"/>
    <property type="match status" value="1"/>
</dbReference>
<dbReference type="AlphaFoldDB" id="A0A223NQD5"/>
<keyword evidence="7" id="KW-1185">Reference proteome</keyword>
<dbReference type="Gene3D" id="2.40.170.20">
    <property type="entry name" value="TonB-dependent receptor, beta-barrel domain"/>
    <property type="match status" value="1"/>
</dbReference>
<gene>
    <name evidence="6" type="ORF">MuYL_0113</name>
</gene>
<dbReference type="RefSeq" id="WP_170309711.1">
    <property type="nucleotide sequence ID" value="NZ_CP022743.1"/>
</dbReference>
<comment type="subcellular location">
    <subcellularLocation>
        <location evidence="1">Cell outer membrane</location>
    </subcellularLocation>
</comment>
<dbReference type="Gene3D" id="2.60.40.1120">
    <property type="entry name" value="Carboxypeptidase-like, regulatory domain"/>
    <property type="match status" value="1"/>
</dbReference>
<dbReference type="Pfam" id="PF13620">
    <property type="entry name" value="CarboxypepD_reg"/>
    <property type="match status" value="1"/>
</dbReference>
<name>A0A223NQD5_9SPHI</name>
<dbReference type="PANTHER" id="PTHR40980">
    <property type="entry name" value="PLUG DOMAIN-CONTAINING PROTEIN"/>
    <property type="match status" value="1"/>
</dbReference>
<accession>A0A223NQD5</accession>
<dbReference type="InterPro" id="IPR041700">
    <property type="entry name" value="OMP_b-brl_3"/>
</dbReference>
<dbReference type="Pfam" id="PF14905">
    <property type="entry name" value="OMP_b-brl_3"/>
    <property type="match status" value="1"/>
</dbReference>
<dbReference type="SUPFAM" id="SSF56935">
    <property type="entry name" value="Porins"/>
    <property type="match status" value="1"/>
</dbReference>
<dbReference type="KEGG" id="muc:MuYL_0113"/>
<feature type="signal peptide" evidence="4">
    <location>
        <begin position="1"/>
        <end position="26"/>
    </location>
</feature>
<evidence type="ECO:0000256" key="2">
    <source>
        <dbReference type="ARBA" id="ARBA00023136"/>
    </source>
</evidence>
<dbReference type="GO" id="GO:0009279">
    <property type="term" value="C:cell outer membrane"/>
    <property type="evidence" value="ECO:0007669"/>
    <property type="project" value="UniProtKB-SubCell"/>
</dbReference>
<protein>
    <recommendedName>
        <fullName evidence="5">Outer membrane protein beta-barrel domain-containing protein</fullName>
    </recommendedName>
</protein>
<dbReference type="InterPro" id="IPR036942">
    <property type="entry name" value="Beta-barrel_TonB_sf"/>
</dbReference>
<evidence type="ECO:0000256" key="1">
    <source>
        <dbReference type="ARBA" id="ARBA00004442"/>
    </source>
</evidence>
<dbReference type="InterPro" id="IPR037066">
    <property type="entry name" value="Plug_dom_sf"/>
</dbReference>
<feature type="chain" id="PRO_5012713924" description="Outer membrane protein beta-barrel domain-containing protein" evidence="4">
    <location>
        <begin position="27"/>
        <end position="810"/>
    </location>
</feature>
<keyword evidence="4" id="KW-0732">Signal</keyword>
<evidence type="ECO:0000313" key="6">
    <source>
        <dbReference type="EMBL" id="ASU32016.1"/>
    </source>
</evidence>
<dbReference type="PANTHER" id="PTHR40980:SF4">
    <property type="entry name" value="TONB-DEPENDENT RECEPTOR-LIKE BETA-BARREL DOMAIN-CONTAINING PROTEIN"/>
    <property type="match status" value="1"/>
</dbReference>
<dbReference type="Gene3D" id="2.170.130.10">
    <property type="entry name" value="TonB-dependent receptor, plug domain"/>
    <property type="match status" value="1"/>
</dbReference>
<dbReference type="Proteomes" id="UP000215002">
    <property type="component" value="Chromosome"/>
</dbReference>